<proteinExistence type="inferred from homology"/>
<evidence type="ECO:0000256" key="2">
    <source>
        <dbReference type="ARBA" id="ARBA00022679"/>
    </source>
</evidence>
<dbReference type="GO" id="GO:0008870">
    <property type="term" value="F:galactoside O-acetyltransferase activity"/>
    <property type="evidence" value="ECO:0007669"/>
    <property type="project" value="UniProtKB-EC"/>
</dbReference>
<comment type="similarity">
    <text evidence="1">Belongs to the transferase hexapeptide repeat family.</text>
</comment>
<evidence type="ECO:0000313" key="3">
    <source>
        <dbReference type="EMBL" id="GAY73240.1"/>
    </source>
</evidence>
<evidence type="ECO:0000256" key="1">
    <source>
        <dbReference type="ARBA" id="ARBA00007274"/>
    </source>
</evidence>
<dbReference type="Gene3D" id="2.160.10.10">
    <property type="entry name" value="Hexapeptide repeat proteins"/>
    <property type="match status" value="1"/>
</dbReference>
<dbReference type="SUPFAM" id="SSF51161">
    <property type="entry name" value="Trimeric LpxA-like enzymes"/>
    <property type="match status" value="1"/>
</dbReference>
<comment type="caution">
    <text evidence="3">The sequence shown here is derived from an EMBL/GenBank/DDBJ whole genome shotgun (WGS) entry which is preliminary data.</text>
</comment>
<dbReference type="InterPro" id="IPR011004">
    <property type="entry name" value="Trimer_LpxA-like_sf"/>
</dbReference>
<dbReference type="InterPro" id="IPR051159">
    <property type="entry name" value="Hexapeptide_acetyltransf"/>
</dbReference>
<keyword evidence="2 3" id="KW-0808">Transferase</keyword>
<dbReference type="Proteomes" id="UP000286974">
    <property type="component" value="Unassembled WGS sequence"/>
</dbReference>
<evidence type="ECO:0000313" key="4">
    <source>
        <dbReference type="Proteomes" id="UP000286974"/>
    </source>
</evidence>
<protein>
    <submittedName>
        <fullName evidence="3">Galactoside O-acetyltransferase</fullName>
        <ecNumber evidence="3">2.3.1.18</ecNumber>
    </submittedName>
</protein>
<gene>
    <name evidence="3" type="ORF">NBRC111893_1386</name>
</gene>
<dbReference type="AlphaFoldDB" id="A0A401FLI6"/>
<name>A0A401FLI6_9LACO</name>
<dbReference type="PANTHER" id="PTHR23416:SF23">
    <property type="entry name" value="ACETYLTRANSFERASE C18B11.09C-RELATED"/>
    <property type="match status" value="1"/>
</dbReference>
<organism evidence="3 4">
    <name type="scientific">Lentilactobacillus kosonis</name>
    <dbReference type="NCBI Taxonomy" id="2810561"/>
    <lineage>
        <taxon>Bacteria</taxon>
        <taxon>Bacillati</taxon>
        <taxon>Bacillota</taxon>
        <taxon>Bacilli</taxon>
        <taxon>Lactobacillales</taxon>
        <taxon>Lactobacillaceae</taxon>
        <taxon>Lentilactobacillus</taxon>
    </lineage>
</organism>
<reference evidence="3 4" key="1">
    <citation type="submission" date="2017-11" db="EMBL/GenBank/DDBJ databases">
        <title>Draft Genome Sequence of Lactobacillus curieae NBRC 111893 isolated from Koso, a Japanese sugar-Vegetable Fermented Beverage.</title>
        <authorList>
            <person name="Chiou T.Y."/>
            <person name="Oshima K."/>
            <person name="Suda W."/>
            <person name="Hattori M."/>
            <person name="Takahashi T."/>
        </authorList>
    </citation>
    <scope>NUCLEOTIDE SEQUENCE [LARGE SCALE GENOMIC DNA]</scope>
    <source>
        <strain evidence="3 4">NBRC111893</strain>
    </source>
</reference>
<keyword evidence="4" id="KW-1185">Reference proteome</keyword>
<accession>A0A401FLI6</accession>
<dbReference type="Pfam" id="PF00132">
    <property type="entry name" value="Hexapep"/>
    <property type="match status" value="1"/>
</dbReference>
<dbReference type="PANTHER" id="PTHR23416">
    <property type="entry name" value="SIALIC ACID SYNTHASE-RELATED"/>
    <property type="match status" value="1"/>
</dbReference>
<dbReference type="EMBL" id="BEXA01000003">
    <property type="protein sequence ID" value="GAY73240.1"/>
    <property type="molecule type" value="Genomic_DNA"/>
</dbReference>
<dbReference type="InterPro" id="IPR001451">
    <property type="entry name" value="Hexapep"/>
</dbReference>
<dbReference type="EC" id="2.3.1.18" evidence="3"/>
<sequence length="94" mass="10031">MYTATHPVELSERVIPDWKPESGKYFCKTYALPITIGEGCWVSGGAIILPVVTVGDGSVIGAGSVVTKDIPANSVAVGNPCRILRSIDQRKDKE</sequence>
<keyword evidence="3" id="KW-0012">Acyltransferase</keyword>